<feature type="non-terminal residue" evidence="1">
    <location>
        <position position="1"/>
    </location>
</feature>
<evidence type="ECO:0000313" key="1">
    <source>
        <dbReference type="EMBL" id="CAG8836122.1"/>
    </source>
</evidence>
<dbReference type="EMBL" id="CAJVQC010113733">
    <property type="protein sequence ID" value="CAG8836122.1"/>
    <property type="molecule type" value="Genomic_DNA"/>
</dbReference>
<gene>
    <name evidence="1" type="ORF">RPERSI_LOCUS29814</name>
</gene>
<reference evidence="1" key="1">
    <citation type="submission" date="2021-06" db="EMBL/GenBank/DDBJ databases">
        <authorList>
            <person name="Kallberg Y."/>
            <person name="Tangrot J."/>
            <person name="Rosling A."/>
        </authorList>
    </citation>
    <scope>NUCLEOTIDE SEQUENCE</scope>
    <source>
        <strain evidence="1">MA461A</strain>
    </source>
</reference>
<dbReference type="Proteomes" id="UP000789920">
    <property type="component" value="Unassembled WGS sequence"/>
</dbReference>
<keyword evidence="2" id="KW-1185">Reference proteome</keyword>
<name>A0ACA9SGL0_9GLOM</name>
<sequence length="217" mass="25387">YFLKKSVLVTGSTSKTVSIKTRIPVRYYCKICNGKSVDLCIREKYMKEKVHRIQGIINSTNFVESSNAPIEEEMIYDDSIEVDENYDDNSNKDINFLPKKPRKFKGKMKLSGYDGDTSNITYLIVIIEQYFSENDYEDDKDIDQDIITDKENNEELDNNDELEQFINFDASEYNKSIENISISNINTTIELLILFMRYLLVLIDENKYMTFPTSLKM</sequence>
<evidence type="ECO:0000313" key="2">
    <source>
        <dbReference type="Proteomes" id="UP000789920"/>
    </source>
</evidence>
<protein>
    <submittedName>
        <fullName evidence="1">18618_t:CDS:1</fullName>
    </submittedName>
</protein>
<proteinExistence type="predicted"/>
<accession>A0ACA9SGL0</accession>
<feature type="non-terminal residue" evidence="1">
    <location>
        <position position="217"/>
    </location>
</feature>
<organism evidence="1 2">
    <name type="scientific">Racocetra persica</name>
    <dbReference type="NCBI Taxonomy" id="160502"/>
    <lineage>
        <taxon>Eukaryota</taxon>
        <taxon>Fungi</taxon>
        <taxon>Fungi incertae sedis</taxon>
        <taxon>Mucoromycota</taxon>
        <taxon>Glomeromycotina</taxon>
        <taxon>Glomeromycetes</taxon>
        <taxon>Diversisporales</taxon>
        <taxon>Gigasporaceae</taxon>
        <taxon>Racocetra</taxon>
    </lineage>
</organism>
<comment type="caution">
    <text evidence="1">The sequence shown here is derived from an EMBL/GenBank/DDBJ whole genome shotgun (WGS) entry which is preliminary data.</text>
</comment>